<evidence type="ECO:0000313" key="2">
    <source>
        <dbReference type="EMBL" id="KIZ41474.1"/>
    </source>
</evidence>
<protein>
    <submittedName>
        <fullName evidence="2">Membrane protein</fullName>
    </submittedName>
</protein>
<feature type="transmembrane region" description="Helical" evidence="1">
    <location>
        <begin position="111"/>
        <end position="133"/>
    </location>
</feature>
<feature type="transmembrane region" description="Helical" evidence="1">
    <location>
        <begin position="42"/>
        <end position="62"/>
    </location>
</feature>
<evidence type="ECO:0000256" key="1">
    <source>
        <dbReference type="SAM" id="Phobius"/>
    </source>
</evidence>
<organism evidence="2 3">
    <name type="scientific">Rhodopseudomonas palustris</name>
    <dbReference type="NCBI Taxonomy" id="1076"/>
    <lineage>
        <taxon>Bacteria</taxon>
        <taxon>Pseudomonadati</taxon>
        <taxon>Pseudomonadota</taxon>
        <taxon>Alphaproteobacteria</taxon>
        <taxon>Hyphomicrobiales</taxon>
        <taxon>Nitrobacteraceae</taxon>
        <taxon>Rhodopseudomonas</taxon>
    </lineage>
</organism>
<accession>A0A0D7EKW1</accession>
<dbReference type="EMBL" id="JXXE01000299">
    <property type="protein sequence ID" value="KIZ41474.1"/>
    <property type="molecule type" value="Genomic_DNA"/>
</dbReference>
<feature type="transmembrane region" description="Helical" evidence="1">
    <location>
        <begin position="82"/>
        <end position="99"/>
    </location>
</feature>
<dbReference type="OrthoDB" id="5195601at2"/>
<sequence length="148" mass="15797">MIKILHPIAGILAFLTILTFWLSTVAVELGGDPVAIASVKLGILWGLLLLIPAIATAGATGFRLGGRSQRPDIMHKRRRMPIIALNGILVLVPCAIVLQQRASAGQFDATFTAIQGLELMAGAVNLVLLGLNIRDGFRLSRRFGMATT</sequence>
<name>A0A0D7EKW1_RHOPL</name>
<keyword evidence="1" id="KW-1133">Transmembrane helix</keyword>
<comment type="caution">
    <text evidence="2">The sequence shown here is derived from an EMBL/GenBank/DDBJ whole genome shotgun (WGS) entry which is preliminary data.</text>
</comment>
<keyword evidence="1" id="KW-0812">Transmembrane</keyword>
<reference evidence="2 3" key="1">
    <citation type="submission" date="2014-11" db="EMBL/GenBank/DDBJ databases">
        <title>Genomics and ecophysiology of heterotrophic nitrogen fixing bacteria isolated from estuarine surface water.</title>
        <authorList>
            <person name="Bentzon-Tilia M."/>
            <person name="Severin I."/>
            <person name="Hansen L.H."/>
            <person name="Riemann L."/>
        </authorList>
    </citation>
    <scope>NUCLEOTIDE SEQUENCE [LARGE SCALE GENOMIC DNA]</scope>
    <source>
        <strain evidence="2 3">BAL398</strain>
    </source>
</reference>
<evidence type="ECO:0000313" key="3">
    <source>
        <dbReference type="Proteomes" id="UP000032515"/>
    </source>
</evidence>
<dbReference type="RefSeq" id="WP_044412422.1">
    <property type="nucleotide sequence ID" value="NZ_JXXE01000299.1"/>
</dbReference>
<proteinExistence type="predicted"/>
<gene>
    <name evidence="2" type="ORF">OO17_15040</name>
</gene>
<dbReference type="AlphaFoldDB" id="A0A0D7EKW1"/>
<dbReference type="Proteomes" id="UP000032515">
    <property type="component" value="Unassembled WGS sequence"/>
</dbReference>
<dbReference type="STRING" id="1421013.GCA_000504425_00078"/>
<dbReference type="PATRIC" id="fig|1076.23.peg.3197"/>
<keyword evidence="1" id="KW-0472">Membrane</keyword>